<evidence type="ECO:0000313" key="2">
    <source>
        <dbReference type="EMBL" id="VDK85566.1"/>
    </source>
</evidence>
<evidence type="ECO:0000313" key="3">
    <source>
        <dbReference type="Proteomes" id="UP000271889"/>
    </source>
</evidence>
<evidence type="ECO:0000256" key="1">
    <source>
        <dbReference type="SAM" id="MobiDB-lite"/>
    </source>
</evidence>
<accession>A0A3P6TBP4</accession>
<gene>
    <name evidence="2" type="ORF">CGOC_LOCUS8472</name>
</gene>
<reference evidence="2 3" key="1">
    <citation type="submission" date="2018-11" db="EMBL/GenBank/DDBJ databases">
        <authorList>
            <consortium name="Pathogen Informatics"/>
        </authorList>
    </citation>
    <scope>NUCLEOTIDE SEQUENCE [LARGE SCALE GENOMIC DNA]</scope>
</reference>
<keyword evidence="3" id="KW-1185">Reference proteome</keyword>
<dbReference type="AlphaFoldDB" id="A0A3P6TBP4"/>
<proteinExistence type="predicted"/>
<feature type="compositionally biased region" description="Basic and acidic residues" evidence="1">
    <location>
        <begin position="41"/>
        <end position="59"/>
    </location>
</feature>
<organism evidence="2 3">
    <name type="scientific">Cylicostephanus goldi</name>
    <name type="common">Nematode worm</name>
    <dbReference type="NCBI Taxonomy" id="71465"/>
    <lineage>
        <taxon>Eukaryota</taxon>
        <taxon>Metazoa</taxon>
        <taxon>Ecdysozoa</taxon>
        <taxon>Nematoda</taxon>
        <taxon>Chromadorea</taxon>
        <taxon>Rhabditida</taxon>
        <taxon>Rhabditina</taxon>
        <taxon>Rhabditomorpha</taxon>
        <taxon>Strongyloidea</taxon>
        <taxon>Strongylidae</taxon>
        <taxon>Cylicostephanus</taxon>
    </lineage>
</organism>
<dbReference type="EMBL" id="UYRV01031168">
    <property type="protein sequence ID" value="VDK85566.1"/>
    <property type="molecule type" value="Genomic_DNA"/>
</dbReference>
<feature type="compositionally biased region" description="Basic and acidic residues" evidence="1">
    <location>
        <begin position="77"/>
        <end position="92"/>
    </location>
</feature>
<feature type="compositionally biased region" description="Low complexity" evidence="1">
    <location>
        <begin position="211"/>
        <end position="223"/>
    </location>
</feature>
<feature type="region of interest" description="Disordered" evidence="1">
    <location>
        <begin position="133"/>
        <end position="223"/>
    </location>
</feature>
<feature type="compositionally biased region" description="Basic and acidic residues" evidence="1">
    <location>
        <begin position="171"/>
        <end position="183"/>
    </location>
</feature>
<feature type="compositionally biased region" description="Basic residues" evidence="1">
    <location>
        <begin position="67"/>
        <end position="76"/>
    </location>
</feature>
<dbReference type="Proteomes" id="UP000271889">
    <property type="component" value="Unassembled WGS sequence"/>
</dbReference>
<name>A0A3P6TBP4_CYLGO</name>
<feature type="region of interest" description="Disordered" evidence="1">
    <location>
        <begin position="1"/>
        <end position="93"/>
    </location>
</feature>
<sequence length="269" mass="28889">MTARMEMPDIKLTDESVPSRATPKQLSNQKKKRTRTPGKAEMPRARSPNDDKTAEEHVDAAPAVQTAKKRVKHSKKKADVGKKKFQVKKDDDSGSDCIDYWLVVLDPPDDFALDKTAAEAAFSAAATALDYSTLPSGVQGGLHLAGRVSGSREGSWERDRGSRGSSASAEQDDKRRSGEKEKGSAASAEQEPKDGSGKLPVLRLTPTISGASPSISTATAKATSDKTAILKAFTGPMRTSPSLSVSEERPGMRVKVVRKEISFCKAFLQ</sequence>
<feature type="compositionally biased region" description="Basic and acidic residues" evidence="1">
    <location>
        <begin position="1"/>
        <end position="14"/>
    </location>
</feature>
<protein>
    <submittedName>
        <fullName evidence="2">Uncharacterized protein</fullName>
    </submittedName>
</protein>